<dbReference type="OrthoDB" id="9809287at2"/>
<accession>A0A318RHK8</accession>
<protein>
    <submittedName>
        <fullName evidence="3">3-oxoacyl-[acyl-carrier protein] reductase</fullName>
    </submittedName>
</protein>
<evidence type="ECO:0000313" key="3">
    <source>
        <dbReference type="EMBL" id="PYE12761.1"/>
    </source>
</evidence>
<proteinExistence type="inferred from homology"/>
<dbReference type="InterPro" id="IPR002347">
    <property type="entry name" value="SDR_fam"/>
</dbReference>
<dbReference type="AlphaFoldDB" id="A0A318RHK8"/>
<comment type="similarity">
    <text evidence="1">Belongs to the short-chain dehydrogenases/reductases (SDR) family.</text>
</comment>
<evidence type="ECO:0000313" key="4">
    <source>
        <dbReference type="Proteomes" id="UP000247591"/>
    </source>
</evidence>
<dbReference type="PRINTS" id="PR00081">
    <property type="entry name" value="GDHRDH"/>
</dbReference>
<dbReference type="PANTHER" id="PTHR43639">
    <property type="entry name" value="OXIDOREDUCTASE, SHORT-CHAIN DEHYDROGENASE/REDUCTASE FAMILY (AFU_ORTHOLOGUE AFUA_5G02870)"/>
    <property type="match status" value="1"/>
</dbReference>
<comment type="caution">
    <text evidence="3">The sequence shown here is derived from an EMBL/GenBank/DDBJ whole genome shotgun (WGS) entry which is preliminary data.</text>
</comment>
<dbReference type="PRINTS" id="PR00080">
    <property type="entry name" value="SDRFAMILY"/>
</dbReference>
<dbReference type="PROSITE" id="PS00061">
    <property type="entry name" value="ADH_SHORT"/>
    <property type="match status" value="1"/>
</dbReference>
<keyword evidence="4" id="KW-1185">Reference proteome</keyword>
<dbReference type="CDD" id="cd05233">
    <property type="entry name" value="SDR_c"/>
    <property type="match status" value="1"/>
</dbReference>
<gene>
    <name evidence="3" type="ORF">DFR67_12040</name>
</gene>
<dbReference type="InterPro" id="IPR036291">
    <property type="entry name" value="NAD(P)-bd_dom_sf"/>
</dbReference>
<sequence>MQSNSELASPKVALVTGAGRSRGIGAATALHLASAGYAVVLTDVIPDGHAGEETMGALKATAEKIGENGGRALIQPLDVTDNVQVTEAIDNTVTTFGGLSVLVNNAGTGVGVGPFATLDDSKWDLSWQINVMGAVRLSRVALPHLAEQGGSIVNVASTAGIAAEAGYGAYVVTKHALVGLTRLLAAELGPSGVRVNAVAPGMIHTDLGASELDVIADSSGSTVEEATRAVVDGIPLGRLGTPDDVAAAITWLAEAADYVSGAILPVHGAAVSGLN</sequence>
<dbReference type="SUPFAM" id="SSF51735">
    <property type="entry name" value="NAD(P)-binding Rossmann-fold domains"/>
    <property type="match status" value="1"/>
</dbReference>
<dbReference type="RefSeq" id="WP_110472291.1">
    <property type="nucleotide sequence ID" value="NZ_QJSP01000020.1"/>
</dbReference>
<dbReference type="GO" id="GO:0016491">
    <property type="term" value="F:oxidoreductase activity"/>
    <property type="evidence" value="ECO:0007669"/>
    <property type="project" value="UniProtKB-KW"/>
</dbReference>
<dbReference type="Proteomes" id="UP000247591">
    <property type="component" value="Unassembled WGS sequence"/>
</dbReference>
<organism evidence="3 4">
    <name type="scientific">Williamsia limnetica</name>
    <dbReference type="NCBI Taxonomy" id="882452"/>
    <lineage>
        <taxon>Bacteria</taxon>
        <taxon>Bacillati</taxon>
        <taxon>Actinomycetota</taxon>
        <taxon>Actinomycetes</taxon>
        <taxon>Mycobacteriales</taxon>
        <taxon>Nocardiaceae</taxon>
        <taxon>Williamsia</taxon>
    </lineage>
</organism>
<dbReference type="PANTHER" id="PTHR43639:SF1">
    <property type="entry name" value="SHORT-CHAIN DEHYDROGENASE_REDUCTASE FAMILY PROTEIN"/>
    <property type="match status" value="1"/>
</dbReference>
<keyword evidence="2" id="KW-0560">Oxidoreductase</keyword>
<reference evidence="3 4" key="1">
    <citation type="submission" date="2018-06" db="EMBL/GenBank/DDBJ databases">
        <title>Genomic Encyclopedia of Type Strains, Phase IV (KMG-IV): sequencing the most valuable type-strain genomes for metagenomic binning, comparative biology and taxonomic classification.</title>
        <authorList>
            <person name="Goeker M."/>
        </authorList>
    </citation>
    <scope>NUCLEOTIDE SEQUENCE [LARGE SCALE GENOMIC DNA]</scope>
    <source>
        <strain evidence="3 4">DSM 45521</strain>
    </source>
</reference>
<dbReference type="Gene3D" id="3.40.50.720">
    <property type="entry name" value="NAD(P)-binding Rossmann-like Domain"/>
    <property type="match status" value="1"/>
</dbReference>
<evidence type="ECO:0000256" key="1">
    <source>
        <dbReference type="ARBA" id="ARBA00006484"/>
    </source>
</evidence>
<name>A0A318RHK8_WILLI</name>
<dbReference type="Pfam" id="PF13561">
    <property type="entry name" value="adh_short_C2"/>
    <property type="match status" value="1"/>
</dbReference>
<dbReference type="EMBL" id="QJSP01000020">
    <property type="protein sequence ID" value="PYE12761.1"/>
    <property type="molecule type" value="Genomic_DNA"/>
</dbReference>
<evidence type="ECO:0000256" key="2">
    <source>
        <dbReference type="ARBA" id="ARBA00023002"/>
    </source>
</evidence>
<dbReference type="FunFam" id="3.40.50.720:FF:000084">
    <property type="entry name" value="Short-chain dehydrogenase reductase"/>
    <property type="match status" value="1"/>
</dbReference>
<dbReference type="InterPro" id="IPR020904">
    <property type="entry name" value="Sc_DH/Rdtase_CS"/>
</dbReference>